<feature type="transmembrane region" description="Helical" evidence="2">
    <location>
        <begin position="44"/>
        <end position="63"/>
    </location>
</feature>
<evidence type="ECO:0000313" key="3">
    <source>
        <dbReference type="EMBL" id="AVR96734.1"/>
    </source>
</evidence>
<keyword evidence="2" id="KW-0472">Membrane</keyword>
<evidence type="ECO:0000256" key="2">
    <source>
        <dbReference type="SAM" id="Phobius"/>
    </source>
</evidence>
<proteinExistence type="predicted"/>
<name>A0A2R4CAR7_9BURK</name>
<evidence type="ECO:0000256" key="1">
    <source>
        <dbReference type="SAM" id="MobiDB-lite"/>
    </source>
</evidence>
<accession>A0A2R4CAR7</accession>
<feature type="compositionally biased region" description="Basic and acidic residues" evidence="1">
    <location>
        <begin position="1"/>
        <end position="10"/>
    </location>
</feature>
<sequence length="541" mass="59292">MVDYRKEAADMSKSNSRKALRNKNKLGQPTDDTPLAAPDEDMRMAIWFAVLGVGAVGLFSYFFHIEYFPIFDLAAATSLFLSFAYVCLIVLPLLSGLFLFPYLIHTVSLRQASQKQGTEQSLAQIATRAGICSLQLLLLGFTLGFFAMQDWSPAAGLLAYLCLSAAIAGWFFVASNRALRKDPNSPLARARPHLPALLPDICMTGVLQLFCLVLLWLFLAQGSPAQQDDWMAYYTNVAAVAFFLGLAGAALMYCLAQPWGRRTAYLLIPLFLVVPYIFTALIQGTGAIPMTVARLTKIGNFRAERLVVKGSSCAKLPPELGLACDNDDDAPPIHLCNVHVMSRPGSELYVRLALPKTDSKGEHPVIALFLPSDEAQPVQINTKKKFMHLDNIERTLRTEGPACPVPPSDSAVWLPFQKQQAILSVAANARLQPIIARLASDPESISEVSIIGHAADDEQEASALVRQRTLETRRTLARELRTLDGRNLPALVVRTTGPEERQACDSTYTAAECADAQRRVEVRLVPRPRPRSANDSASGPK</sequence>
<keyword evidence="2" id="KW-1133">Transmembrane helix</keyword>
<evidence type="ECO:0008006" key="5">
    <source>
        <dbReference type="Google" id="ProtNLM"/>
    </source>
</evidence>
<dbReference type="EMBL" id="CP028324">
    <property type="protein sequence ID" value="AVR96734.1"/>
    <property type="molecule type" value="Genomic_DNA"/>
</dbReference>
<dbReference type="KEGG" id="masz:C9I28_14415"/>
<protein>
    <recommendedName>
        <fullName evidence="5">OmpA family protein</fullName>
    </recommendedName>
</protein>
<keyword evidence="4" id="KW-1185">Reference proteome</keyword>
<reference evidence="3 4" key="1">
    <citation type="submission" date="2018-03" db="EMBL/GenBank/DDBJ databases">
        <title>Massilia armeniaca sp. nov., isolated from desert soil.</title>
        <authorList>
            <person name="Huang H."/>
            <person name="Ren M."/>
        </authorList>
    </citation>
    <scope>NUCLEOTIDE SEQUENCE [LARGE SCALE GENOMIC DNA]</scope>
    <source>
        <strain evidence="3 4">ZMN-3</strain>
    </source>
</reference>
<feature type="transmembrane region" description="Helical" evidence="2">
    <location>
        <begin position="263"/>
        <end position="282"/>
    </location>
</feature>
<dbReference type="Proteomes" id="UP000240505">
    <property type="component" value="Chromosome"/>
</dbReference>
<feature type="transmembrane region" description="Helical" evidence="2">
    <location>
        <begin position="83"/>
        <end position="104"/>
    </location>
</feature>
<organism evidence="3 4">
    <name type="scientific">Pseudoduganella armeniaca</name>
    <dbReference type="NCBI Taxonomy" id="2072590"/>
    <lineage>
        <taxon>Bacteria</taxon>
        <taxon>Pseudomonadati</taxon>
        <taxon>Pseudomonadota</taxon>
        <taxon>Betaproteobacteria</taxon>
        <taxon>Burkholderiales</taxon>
        <taxon>Oxalobacteraceae</taxon>
        <taxon>Telluria group</taxon>
        <taxon>Pseudoduganella</taxon>
    </lineage>
</organism>
<dbReference type="AlphaFoldDB" id="A0A2R4CAR7"/>
<gene>
    <name evidence="3" type="ORF">C9I28_14415</name>
</gene>
<feature type="transmembrane region" description="Helical" evidence="2">
    <location>
        <begin position="125"/>
        <end position="148"/>
    </location>
</feature>
<feature type="transmembrane region" description="Helical" evidence="2">
    <location>
        <begin position="231"/>
        <end position="256"/>
    </location>
</feature>
<feature type="region of interest" description="Disordered" evidence="1">
    <location>
        <begin position="1"/>
        <end position="34"/>
    </location>
</feature>
<feature type="compositionally biased region" description="Basic residues" evidence="1">
    <location>
        <begin position="15"/>
        <end position="24"/>
    </location>
</feature>
<keyword evidence="2" id="KW-0812">Transmembrane</keyword>
<evidence type="ECO:0000313" key="4">
    <source>
        <dbReference type="Proteomes" id="UP000240505"/>
    </source>
</evidence>
<dbReference type="Gene3D" id="3.30.1330.60">
    <property type="entry name" value="OmpA-like domain"/>
    <property type="match status" value="1"/>
</dbReference>
<dbReference type="InterPro" id="IPR036737">
    <property type="entry name" value="OmpA-like_sf"/>
</dbReference>
<feature type="transmembrane region" description="Helical" evidence="2">
    <location>
        <begin position="194"/>
        <end position="219"/>
    </location>
</feature>
<feature type="transmembrane region" description="Helical" evidence="2">
    <location>
        <begin position="154"/>
        <end position="173"/>
    </location>
</feature>